<feature type="non-terminal residue" evidence="3">
    <location>
        <position position="1"/>
    </location>
</feature>
<keyword evidence="4" id="KW-1185">Reference proteome</keyword>
<reference evidence="3 4" key="1">
    <citation type="submission" date="2018-09" db="EMBL/GenBank/DDBJ databases">
        <title>A high-quality reference genome of wild soybean provides a powerful tool to mine soybean genomes.</title>
        <authorList>
            <person name="Xie M."/>
            <person name="Chung C.Y.L."/>
            <person name="Li M.-W."/>
            <person name="Wong F.-L."/>
            <person name="Chan T.-F."/>
            <person name="Lam H.-M."/>
        </authorList>
    </citation>
    <scope>NUCLEOTIDE SEQUENCE [LARGE SCALE GENOMIC DNA]</scope>
    <source>
        <strain evidence="4">cv. W05</strain>
        <tissue evidence="3">Hypocotyl of etiolated seedlings</tissue>
    </source>
</reference>
<keyword evidence="1" id="KW-0271">Exosome</keyword>
<protein>
    <submittedName>
        <fullName evidence="3">Putative exosome complex component rrp40 isoform C</fullName>
    </submittedName>
</protein>
<dbReference type="GO" id="GO:0071038">
    <property type="term" value="P:TRAMP-dependent tRNA surveillance pathway"/>
    <property type="evidence" value="ECO:0007669"/>
    <property type="project" value="TreeGrafter"/>
</dbReference>
<evidence type="ECO:0000313" key="4">
    <source>
        <dbReference type="Proteomes" id="UP000289340"/>
    </source>
</evidence>
<dbReference type="EMBL" id="QZWG01000019">
    <property type="protein sequence ID" value="RZB46438.1"/>
    <property type="molecule type" value="Genomic_DNA"/>
</dbReference>
<dbReference type="GO" id="GO:0071034">
    <property type="term" value="P:CUT catabolic process"/>
    <property type="evidence" value="ECO:0007669"/>
    <property type="project" value="TreeGrafter"/>
</dbReference>
<evidence type="ECO:0000313" key="3">
    <source>
        <dbReference type="EMBL" id="RZB46438.1"/>
    </source>
</evidence>
<dbReference type="GO" id="GO:0071035">
    <property type="term" value="P:nuclear polyadenylation-dependent rRNA catabolic process"/>
    <property type="evidence" value="ECO:0007669"/>
    <property type="project" value="TreeGrafter"/>
</dbReference>
<dbReference type="PANTHER" id="PTHR21321">
    <property type="entry name" value="PNAS-3 RELATED"/>
    <property type="match status" value="1"/>
</dbReference>
<dbReference type="AlphaFoldDB" id="A0A445FC69"/>
<dbReference type="PANTHER" id="PTHR21321:SF1">
    <property type="entry name" value="EXOSOME COMPLEX COMPONENT RRP40"/>
    <property type="match status" value="1"/>
</dbReference>
<dbReference type="InterPro" id="IPR012340">
    <property type="entry name" value="NA-bd_OB-fold"/>
</dbReference>
<dbReference type="GO" id="GO:0000176">
    <property type="term" value="C:nuclear exosome (RNase complex)"/>
    <property type="evidence" value="ECO:0007669"/>
    <property type="project" value="TreeGrafter"/>
</dbReference>
<dbReference type="SUPFAM" id="SSF54791">
    <property type="entry name" value="Eukaryotic type KH-domain (KH-domain type I)"/>
    <property type="match status" value="1"/>
</dbReference>
<dbReference type="GO" id="GO:0000177">
    <property type="term" value="C:cytoplasmic exosome (RNase complex)"/>
    <property type="evidence" value="ECO:0007669"/>
    <property type="project" value="TreeGrafter"/>
</dbReference>
<organism evidence="3 4">
    <name type="scientific">Glycine soja</name>
    <name type="common">Wild soybean</name>
    <dbReference type="NCBI Taxonomy" id="3848"/>
    <lineage>
        <taxon>Eukaryota</taxon>
        <taxon>Viridiplantae</taxon>
        <taxon>Streptophyta</taxon>
        <taxon>Embryophyta</taxon>
        <taxon>Tracheophyta</taxon>
        <taxon>Spermatophyta</taxon>
        <taxon>Magnoliopsida</taxon>
        <taxon>eudicotyledons</taxon>
        <taxon>Gunneridae</taxon>
        <taxon>Pentapetalae</taxon>
        <taxon>rosids</taxon>
        <taxon>fabids</taxon>
        <taxon>Fabales</taxon>
        <taxon>Fabaceae</taxon>
        <taxon>Papilionoideae</taxon>
        <taxon>50 kb inversion clade</taxon>
        <taxon>NPAAA clade</taxon>
        <taxon>indigoferoid/millettioid clade</taxon>
        <taxon>Phaseoleae</taxon>
        <taxon>Glycine</taxon>
        <taxon>Glycine subgen. Soja</taxon>
    </lineage>
</organism>
<accession>A0A445FC69</accession>
<name>A0A445FC69_GLYSO</name>
<dbReference type="InterPro" id="IPR026699">
    <property type="entry name" value="Exosome_RNA_bind1/RRP40/RRP4"/>
</dbReference>
<gene>
    <name evidence="3" type="ORF">D0Y65_050463</name>
</gene>
<evidence type="ECO:0000256" key="1">
    <source>
        <dbReference type="ARBA" id="ARBA00022835"/>
    </source>
</evidence>
<dbReference type="GO" id="GO:0003723">
    <property type="term" value="F:RNA binding"/>
    <property type="evidence" value="ECO:0007669"/>
    <property type="project" value="UniProtKB-KW"/>
</dbReference>
<dbReference type="GO" id="GO:0000467">
    <property type="term" value="P:exonucleolytic trimming to generate mature 3'-end of 5.8S rRNA from tricistronic rRNA transcript (SSU-rRNA, 5.8S rRNA, LSU-rRNA)"/>
    <property type="evidence" value="ECO:0007669"/>
    <property type="project" value="TreeGrafter"/>
</dbReference>
<sequence>RGLWERVLNSKYSGLKGLGEGGVRSHESIWWRDLKLIGTLIYVQVVKANPGMNPELSCTDASGIAAEFGGLKDGYMFPCTMGLSRMLLNSPTCPVLDGLGQVWVNATSPHTTILVANEIMNSETLSGTQQRIMGEKLLQRIQ</sequence>
<dbReference type="Proteomes" id="UP000289340">
    <property type="component" value="Chromosome 19"/>
</dbReference>
<evidence type="ECO:0000256" key="2">
    <source>
        <dbReference type="ARBA" id="ARBA00022884"/>
    </source>
</evidence>
<dbReference type="GO" id="GO:0034475">
    <property type="term" value="P:U4 snRNA 3'-end processing"/>
    <property type="evidence" value="ECO:0007669"/>
    <property type="project" value="TreeGrafter"/>
</dbReference>
<proteinExistence type="predicted"/>
<keyword evidence="2" id="KW-0694">RNA-binding</keyword>
<dbReference type="Gene3D" id="3.30.1370.10">
    <property type="entry name" value="K Homology domain, type 1"/>
    <property type="match status" value="1"/>
</dbReference>
<dbReference type="Gene3D" id="2.40.50.140">
    <property type="entry name" value="Nucleic acid-binding proteins"/>
    <property type="match status" value="1"/>
</dbReference>
<dbReference type="InterPro" id="IPR036612">
    <property type="entry name" value="KH_dom_type_1_sf"/>
</dbReference>
<comment type="caution">
    <text evidence="3">The sequence shown here is derived from an EMBL/GenBank/DDBJ whole genome shotgun (WGS) entry which is preliminary data.</text>
</comment>
<dbReference type="GO" id="GO:0071051">
    <property type="term" value="P:poly(A)-dependent snoRNA 3'-end processing"/>
    <property type="evidence" value="ECO:0007669"/>
    <property type="project" value="TreeGrafter"/>
</dbReference>